<dbReference type="NCBIfam" id="NF002677">
    <property type="entry name" value="PRK02406.1"/>
    <property type="match status" value="1"/>
</dbReference>
<gene>
    <name evidence="15" type="primary">dinB</name>
    <name evidence="18" type="ORF">BCL93_10114</name>
</gene>
<dbReference type="GO" id="GO:0042276">
    <property type="term" value="P:error-prone translesion synthesis"/>
    <property type="evidence" value="ECO:0007669"/>
    <property type="project" value="TreeGrafter"/>
</dbReference>
<keyword evidence="10 15" id="KW-0460">Magnesium</keyword>
<dbReference type="InterPro" id="IPR036775">
    <property type="entry name" value="DNA_pol_Y-fam_lit_finger_sf"/>
</dbReference>
<accession>A0A328XW57</accession>
<dbReference type="Gene3D" id="1.10.150.20">
    <property type="entry name" value="5' to 3' exonuclease, C-terminal subdomain"/>
    <property type="match status" value="1"/>
</dbReference>
<evidence type="ECO:0000256" key="5">
    <source>
        <dbReference type="ARBA" id="ARBA00022679"/>
    </source>
</evidence>
<dbReference type="GO" id="GO:0006261">
    <property type="term" value="P:DNA-templated DNA replication"/>
    <property type="evidence" value="ECO:0007669"/>
    <property type="project" value="UniProtKB-UniRule"/>
</dbReference>
<dbReference type="InterPro" id="IPR001126">
    <property type="entry name" value="UmuC"/>
</dbReference>
<evidence type="ECO:0000256" key="12">
    <source>
        <dbReference type="ARBA" id="ARBA00023125"/>
    </source>
</evidence>
<evidence type="ECO:0000256" key="3">
    <source>
        <dbReference type="ARBA" id="ARBA00022457"/>
    </source>
</evidence>
<dbReference type="InterPro" id="IPR017961">
    <property type="entry name" value="DNA_pol_Y-fam_little_finger"/>
</dbReference>
<proteinExistence type="inferred from homology"/>
<dbReference type="PANTHER" id="PTHR11076:SF33">
    <property type="entry name" value="DNA POLYMERASE KAPPA"/>
    <property type="match status" value="1"/>
</dbReference>
<keyword evidence="11 15" id="KW-0239">DNA-directed DNA polymerase</keyword>
<evidence type="ECO:0000256" key="11">
    <source>
        <dbReference type="ARBA" id="ARBA00022932"/>
    </source>
</evidence>
<evidence type="ECO:0000256" key="6">
    <source>
        <dbReference type="ARBA" id="ARBA00022695"/>
    </source>
</evidence>
<dbReference type="EC" id="2.7.7.7" evidence="15"/>
<evidence type="ECO:0000313" key="19">
    <source>
        <dbReference type="Proteomes" id="UP000249700"/>
    </source>
</evidence>
<evidence type="ECO:0000256" key="16">
    <source>
        <dbReference type="SAM" id="MobiDB-lite"/>
    </source>
</evidence>
<dbReference type="GO" id="GO:0003684">
    <property type="term" value="F:damaged DNA binding"/>
    <property type="evidence" value="ECO:0007669"/>
    <property type="project" value="InterPro"/>
</dbReference>
<keyword evidence="3 15" id="KW-0515">Mutator protein</keyword>
<evidence type="ECO:0000256" key="13">
    <source>
        <dbReference type="ARBA" id="ARBA00023204"/>
    </source>
</evidence>
<feature type="region of interest" description="Disordered" evidence="16">
    <location>
        <begin position="367"/>
        <end position="390"/>
    </location>
</feature>
<dbReference type="CDD" id="cd03586">
    <property type="entry name" value="PolY_Pol_IV_kappa"/>
    <property type="match status" value="1"/>
</dbReference>
<feature type="binding site" evidence="15">
    <location>
        <position position="107"/>
    </location>
    <ligand>
        <name>Mg(2+)</name>
        <dbReference type="ChEBI" id="CHEBI:18420"/>
    </ligand>
</feature>
<evidence type="ECO:0000256" key="7">
    <source>
        <dbReference type="ARBA" id="ARBA00022705"/>
    </source>
</evidence>
<dbReference type="InterPro" id="IPR053848">
    <property type="entry name" value="IMS_HHH_1"/>
</dbReference>
<keyword evidence="7 15" id="KW-0235">DNA replication</keyword>
<evidence type="ECO:0000256" key="8">
    <source>
        <dbReference type="ARBA" id="ARBA00022723"/>
    </source>
</evidence>
<keyword evidence="4 15" id="KW-0963">Cytoplasm</keyword>
<keyword evidence="13 15" id="KW-0234">DNA repair</keyword>
<dbReference type="SUPFAM" id="SSF100879">
    <property type="entry name" value="Lesion bypass DNA polymerase (Y-family), little finger domain"/>
    <property type="match status" value="1"/>
</dbReference>
<evidence type="ECO:0000256" key="1">
    <source>
        <dbReference type="ARBA" id="ARBA00004496"/>
    </source>
</evidence>
<dbReference type="FunFam" id="3.40.1170.60:FF:000001">
    <property type="entry name" value="DNA polymerase IV"/>
    <property type="match status" value="1"/>
</dbReference>
<evidence type="ECO:0000256" key="9">
    <source>
        <dbReference type="ARBA" id="ARBA00022763"/>
    </source>
</evidence>
<dbReference type="HAMAP" id="MF_01113">
    <property type="entry name" value="DNApol_IV"/>
    <property type="match status" value="1"/>
</dbReference>
<reference evidence="18 19" key="1">
    <citation type="submission" date="2018-06" db="EMBL/GenBank/DDBJ databases">
        <title>Comparative analysis of microorganisms from saline springs in Andes Mountain Range, Colombia.</title>
        <authorList>
            <person name="Rubin E."/>
        </authorList>
    </citation>
    <scope>NUCLEOTIDE SEQUENCE [LARGE SCALE GENOMIC DNA]</scope>
    <source>
        <strain evidence="18 19">USBA-857</strain>
    </source>
</reference>
<comment type="subcellular location">
    <subcellularLocation>
        <location evidence="1 15">Cytoplasm</location>
    </subcellularLocation>
</comment>
<dbReference type="SUPFAM" id="SSF56672">
    <property type="entry name" value="DNA/RNA polymerases"/>
    <property type="match status" value="1"/>
</dbReference>
<dbReference type="InterPro" id="IPR043128">
    <property type="entry name" value="Rev_trsase/Diguanyl_cyclase"/>
</dbReference>
<keyword evidence="6 15" id="KW-0548">Nucleotidyltransferase</keyword>
<comment type="caution">
    <text evidence="18">The sequence shown here is derived from an EMBL/GenBank/DDBJ whole genome shotgun (WGS) entry which is preliminary data.</text>
</comment>
<feature type="binding site" evidence="15">
    <location>
        <position position="12"/>
    </location>
    <ligand>
        <name>Mg(2+)</name>
        <dbReference type="ChEBI" id="CHEBI:18420"/>
    </ligand>
</feature>
<dbReference type="GO" id="GO:0005829">
    <property type="term" value="C:cytosol"/>
    <property type="evidence" value="ECO:0007669"/>
    <property type="project" value="TreeGrafter"/>
</dbReference>
<evidence type="ECO:0000256" key="4">
    <source>
        <dbReference type="ARBA" id="ARBA00022490"/>
    </source>
</evidence>
<dbReference type="GO" id="GO:0000287">
    <property type="term" value="F:magnesium ion binding"/>
    <property type="evidence" value="ECO:0007669"/>
    <property type="project" value="UniProtKB-UniRule"/>
</dbReference>
<dbReference type="Pfam" id="PF21999">
    <property type="entry name" value="IMS_HHH_1"/>
    <property type="match status" value="1"/>
</dbReference>
<dbReference type="Gene3D" id="3.30.1490.100">
    <property type="entry name" value="DNA polymerase, Y-family, little finger domain"/>
    <property type="match status" value="1"/>
</dbReference>
<dbReference type="PROSITE" id="PS50173">
    <property type="entry name" value="UMUC"/>
    <property type="match status" value="1"/>
</dbReference>
<feature type="compositionally biased region" description="Acidic residues" evidence="16">
    <location>
        <begin position="370"/>
        <end position="383"/>
    </location>
</feature>
<dbReference type="Pfam" id="PF00817">
    <property type="entry name" value="IMS"/>
    <property type="match status" value="1"/>
</dbReference>
<dbReference type="FunFam" id="1.10.150.20:FF:000019">
    <property type="entry name" value="DNA polymerase IV"/>
    <property type="match status" value="1"/>
</dbReference>
<dbReference type="Gene3D" id="3.30.70.270">
    <property type="match status" value="1"/>
</dbReference>
<dbReference type="EMBL" id="QLSX01000001">
    <property type="protein sequence ID" value="RAR64198.1"/>
    <property type="molecule type" value="Genomic_DNA"/>
</dbReference>
<comment type="cofactor">
    <cofactor evidence="15">
        <name>Mg(2+)</name>
        <dbReference type="ChEBI" id="CHEBI:18420"/>
    </cofactor>
    <text evidence="15">Binds 2 magnesium ions per subunit.</text>
</comment>
<feature type="site" description="Substrate discrimination" evidence="15">
    <location>
        <position position="17"/>
    </location>
</feature>
<evidence type="ECO:0000313" key="18">
    <source>
        <dbReference type="EMBL" id="RAR64198.1"/>
    </source>
</evidence>
<dbReference type="AlphaFoldDB" id="A0A328XW57"/>
<feature type="domain" description="UmuC" evidence="17">
    <location>
        <begin position="8"/>
        <end position="189"/>
    </location>
</feature>
<dbReference type="InterPro" id="IPR050116">
    <property type="entry name" value="DNA_polymerase-Y"/>
</dbReference>
<evidence type="ECO:0000259" key="17">
    <source>
        <dbReference type="PROSITE" id="PS50173"/>
    </source>
</evidence>
<dbReference type="Gene3D" id="3.40.1170.60">
    <property type="match status" value="1"/>
</dbReference>
<evidence type="ECO:0000256" key="15">
    <source>
        <dbReference type="HAMAP-Rule" id="MF_01113"/>
    </source>
</evidence>
<protein>
    <recommendedName>
        <fullName evidence="15">DNA polymerase IV</fullName>
        <shortName evidence="15">Pol IV</shortName>
        <ecNumber evidence="15">2.7.7.7</ecNumber>
    </recommendedName>
</protein>
<comment type="catalytic activity">
    <reaction evidence="14 15">
        <text>DNA(n) + a 2'-deoxyribonucleoside 5'-triphosphate = DNA(n+1) + diphosphate</text>
        <dbReference type="Rhea" id="RHEA:22508"/>
        <dbReference type="Rhea" id="RHEA-COMP:17339"/>
        <dbReference type="Rhea" id="RHEA-COMP:17340"/>
        <dbReference type="ChEBI" id="CHEBI:33019"/>
        <dbReference type="ChEBI" id="CHEBI:61560"/>
        <dbReference type="ChEBI" id="CHEBI:173112"/>
        <dbReference type="EC" id="2.7.7.7"/>
    </reaction>
</comment>
<evidence type="ECO:0000256" key="10">
    <source>
        <dbReference type="ARBA" id="ARBA00022842"/>
    </source>
</evidence>
<keyword evidence="12 15" id="KW-0238">DNA-binding</keyword>
<name>A0A328XW57_9GAMM</name>
<dbReference type="PANTHER" id="PTHR11076">
    <property type="entry name" value="DNA REPAIR POLYMERASE UMUC / TRANSFERASE FAMILY MEMBER"/>
    <property type="match status" value="1"/>
</dbReference>
<dbReference type="GO" id="GO:0003887">
    <property type="term" value="F:DNA-directed DNA polymerase activity"/>
    <property type="evidence" value="ECO:0007669"/>
    <property type="project" value="UniProtKB-UniRule"/>
</dbReference>
<organism evidence="18 19">
    <name type="scientific">Onishia taeanensis</name>
    <dbReference type="NCBI Taxonomy" id="284577"/>
    <lineage>
        <taxon>Bacteria</taxon>
        <taxon>Pseudomonadati</taxon>
        <taxon>Pseudomonadota</taxon>
        <taxon>Gammaproteobacteria</taxon>
        <taxon>Oceanospirillales</taxon>
        <taxon>Halomonadaceae</taxon>
        <taxon>Onishia</taxon>
    </lineage>
</organism>
<evidence type="ECO:0000256" key="14">
    <source>
        <dbReference type="ARBA" id="ARBA00049244"/>
    </source>
</evidence>
<dbReference type="Pfam" id="PF11799">
    <property type="entry name" value="IMS_C"/>
    <property type="match status" value="1"/>
</dbReference>
<keyword evidence="8 15" id="KW-0479">Metal-binding</keyword>
<dbReference type="InterPro" id="IPR022880">
    <property type="entry name" value="DNApol_IV"/>
</dbReference>
<comment type="function">
    <text evidence="15">Poorly processive, error-prone DNA polymerase involved in untargeted mutagenesis. Copies undamaged DNA at stalled replication forks, which arise in vivo from mismatched or misaligned primer ends. These misaligned primers can be extended by PolIV. Exhibits no 3'-5' exonuclease (proofreading) activity. May be involved in translesional synthesis, in conjunction with the beta clamp from PolIII.</text>
</comment>
<keyword evidence="5 15" id="KW-0808">Transferase</keyword>
<keyword evidence="9 15" id="KW-0227">DNA damage</keyword>
<comment type="subunit">
    <text evidence="15">Monomer.</text>
</comment>
<dbReference type="InterPro" id="IPR043502">
    <property type="entry name" value="DNA/RNA_pol_sf"/>
</dbReference>
<dbReference type="RefSeq" id="WP_112053089.1">
    <property type="nucleotide sequence ID" value="NZ_QLSX01000001.1"/>
</dbReference>
<sequence>MAGTPRKILHADCDCFFAAVEMRDNPALRDVPIAVGGGVDQRGVIATCNYPARAFGVRSAMPTARALRLCPDLVLVRGDYERYREVSRQIQAIFHELTPLVEPLSLDEAFLDVSDVDHFQGSATWMAQWLKAEALKRTGITISVGVAPSKFLAKIASDWEKPDGLTVITPDDVDAFITALPVNCLHGVGPATAAKLEAMGIATCEDLRTWPIETLLERFGKFGKRLFELARGIDEREVRTHRERKSISVETTFHHDLPDLAACRDALLPLIERLAGRIERHGQPPLDKLFLKVRFSDFTLTSLECQGAIPSAELFHRLLEQAWSRAAQPVRLLGVGVRLVSADARRQLSLFDGEPDDASETLADLASTDVFEDDSEDAAEEVSDDRPEQQ</sequence>
<dbReference type="GO" id="GO:0009432">
    <property type="term" value="P:SOS response"/>
    <property type="evidence" value="ECO:0007669"/>
    <property type="project" value="TreeGrafter"/>
</dbReference>
<evidence type="ECO:0000256" key="2">
    <source>
        <dbReference type="ARBA" id="ARBA00010945"/>
    </source>
</evidence>
<dbReference type="GO" id="GO:0006281">
    <property type="term" value="P:DNA repair"/>
    <property type="evidence" value="ECO:0007669"/>
    <property type="project" value="UniProtKB-UniRule"/>
</dbReference>
<feature type="active site" evidence="15">
    <location>
        <position position="108"/>
    </location>
</feature>
<dbReference type="OrthoDB" id="9808813at2"/>
<comment type="similarity">
    <text evidence="2 15">Belongs to the DNA polymerase type-Y family.</text>
</comment>
<dbReference type="Proteomes" id="UP000249700">
    <property type="component" value="Unassembled WGS sequence"/>
</dbReference>